<evidence type="ECO:0000313" key="4">
    <source>
        <dbReference type="Proteomes" id="UP001417504"/>
    </source>
</evidence>
<gene>
    <name evidence="3" type="ORF">Sjap_020031</name>
</gene>
<feature type="transmembrane region" description="Helical" evidence="2">
    <location>
        <begin position="42"/>
        <end position="60"/>
    </location>
</feature>
<evidence type="ECO:0000256" key="1">
    <source>
        <dbReference type="SAM" id="MobiDB-lite"/>
    </source>
</evidence>
<name>A0AAP0HYN6_9MAGN</name>
<dbReference type="Proteomes" id="UP001417504">
    <property type="component" value="Unassembled WGS sequence"/>
</dbReference>
<keyword evidence="2" id="KW-0812">Transmembrane</keyword>
<dbReference type="EMBL" id="JBBNAE010000008">
    <property type="protein sequence ID" value="KAK9102777.1"/>
    <property type="molecule type" value="Genomic_DNA"/>
</dbReference>
<organism evidence="3 4">
    <name type="scientific">Stephania japonica</name>
    <dbReference type="NCBI Taxonomy" id="461633"/>
    <lineage>
        <taxon>Eukaryota</taxon>
        <taxon>Viridiplantae</taxon>
        <taxon>Streptophyta</taxon>
        <taxon>Embryophyta</taxon>
        <taxon>Tracheophyta</taxon>
        <taxon>Spermatophyta</taxon>
        <taxon>Magnoliopsida</taxon>
        <taxon>Ranunculales</taxon>
        <taxon>Menispermaceae</taxon>
        <taxon>Menispermoideae</taxon>
        <taxon>Cissampelideae</taxon>
        <taxon>Stephania</taxon>
    </lineage>
</organism>
<dbReference type="AlphaFoldDB" id="A0AAP0HYN6"/>
<evidence type="ECO:0000256" key="2">
    <source>
        <dbReference type="SAM" id="Phobius"/>
    </source>
</evidence>
<feature type="region of interest" description="Disordered" evidence="1">
    <location>
        <begin position="1"/>
        <end position="25"/>
    </location>
</feature>
<accession>A0AAP0HYN6</accession>
<reference evidence="3 4" key="1">
    <citation type="submission" date="2024-01" db="EMBL/GenBank/DDBJ databases">
        <title>Genome assemblies of Stephania.</title>
        <authorList>
            <person name="Yang L."/>
        </authorList>
    </citation>
    <scope>NUCLEOTIDE SEQUENCE [LARGE SCALE GENOMIC DNA]</scope>
    <source>
        <strain evidence="3">QJT</strain>
        <tissue evidence="3">Leaf</tissue>
    </source>
</reference>
<keyword evidence="2" id="KW-1133">Transmembrane helix</keyword>
<protein>
    <submittedName>
        <fullName evidence="3">Uncharacterized protein</fullName>
    </submittedName>
</protein>
<proteinExistence type="predicted"/>
<comment type="caution">
    <text evidence="3">The sequence shown here is derived from an EMBL/GenBank/DDBJ whole genome shotgun (WGS) entry which is preliminary data.</text>
</comment>
<keyword evidence="4" id="KW-1185">Reference proteome</keyword>
<sequence length="109" mass="12463">MRSIPLFHSRDLSVSPPILSSPKNAHSLSLSQSLKKRSNSRWFSAFSLMALLLLFFVVMAEQRRPRIAQILVQRWRSRAACGELEELINGGKVRVHDSPLDLDYRVCLD</sequence>
<keyword evidence="2" id="KW-0472">Membrane</keyword>
<evidence type="ECO:0000313" key="3">
    <source>
        <dbReference type="EMBL" id="KAK9102777.1"/>
    </source>
</evidence>